<keyword evidence="3" id="KW-1185">Reference proteome</keyword>
<accession>A0A914GX92</accession>
<sequence length="215" mass="24657">MEKNNDERLVCKMQRELERMEAANRELERRLFVETPRAQADIDQLRRDLSAERRIGADLRRELALAVGRSARLAQLLERTTNVHRAQMADYEAKLAELREQNVRLNGLLVDKTKSRSIGPTAVRLSAHSFQPPRRPPHIQRRNQSGDRSMHFGTLSTDNLQWTSGESLQGKDKRQLPLGIDGDGPSAERRRKDCATHRQKLLQQHTTKSEANIVV</sequence>
<proteinExistence type="predicted"/>
<reference evidence="4" key="1">
    <citation type="submission" date="2022-11" db="UniProtKB">
        <authorList>
            <consortium name="WormBaseParasite"/>
        </authorList>
    </citation>
    <scope>IDENTIFICATION</scope>
</reference>
<feature type="coiled-coil region" evidence="1">
    <location>
        <begin position="10"/>
        <end position="108"/>
    </location>
</feature>
<keyword evidence="1" id="KW-0175">Coiled coil</keyword>
<name>A0A914GX92_GLORO</name>
<protein>
    <submittedName>
        <fullName evidence="4">Uncharacterized protein</fullName>
    </submittedName>
</protein>
<evidence type="ECO:0000256" key="1">
    <source>
        <dbReference type="SAM" id="Coils"/>
    </source>
</evidence>
<feature type="region of interest" description="Disordered" evidence="2">
    <location>
        <begin position="167"/>
        <end position="192"/>
    </location>
</feature>
<evidence type="ECO:0000313" key="4">
    <source>
        <dbReference type="WBParaSite" id="Gr19_v10_g1220.t1"/>
    </source>
</evidence>
<evidence type="ECO:0000256" key="2">
    <source>
        <dbReference type="SAM" id="MobiDB-lite"/>
    </source>
</evidence>
<dbReference type="AlphaFoldDB" id="A0A914GX92"/>
<dbReference type="Proteomes" id="UP000887572">
    <property type="component" value="Unplaced"/>
</dbReference>
<dbReference type="WBParaSite" id="Gr19_v10_g1220.t1">
    <property type="protein sequence ID" value="Gr19_v10_g1220.t1"/>
    <property type="gene ID" value="Gr19_v10_g1220"/>
</dbReference>
<evidence type="ECO:0000313" key="3">
    <source>
        <dbReference type="Proteomes" id="UP000887572"/>
    </source>
</evidence>
<organism evidence="3 4">
    <name type="scientific">Globodera rostochiensis</name>
    <name type="common">Golden nematode worm</name>
    <name type="synonym">Heterodera rostochiensis</name>
    <dbReference type="NCBI Taxonomy" id="31243"/>
    <lineage>
        <taxon>Eukaryota</taxon>
        <taxon>Metazoa</taxon>
        <taxon>Ecdysozoa</taxon>
        <taxon>Nematoda</taxon>
        <taxon>Chromadorea</taxon>
        <taxon>Rhabditida</taxon>
        <taxon>Tylenchina</taxon>
        <taxon>Tylenchomorpha</taxon>
        <taxon>Tylenchoidea</taxon>
        <taxon>Heteroderidae</taxon>
        <taxon>Heteroderinae</taxon>
        <taxon>Globodera</taxon>
    </lineage>
</organism>
<feature type="region of interest" description="Disordered" evidence="2">
    <location>
        <begin position="120"/>
        <end position="155"/>
    </location>
</feature>